<evidence type="ECO:0000313" key="2">
    <source>
        <dbReference type="WBParaSite" id="sdigi.contig1047.g10141.t1"/>
    </source>
</evidence>
<name>A0A915PJ76_9BILA</name>
<sequence>MTRRRSGRCLGCSAEFLASDLGPKLIISFSTPEGEVLLELGSEGAASAGISTGTKVSVSEGRIGAAKKAWRSIRMGIPFANSCVDVDPQSVEELLSILEQLNRLKKFDDANSLLEYCSLSDLNKQHILHLWRAEQEKALKWGIDVVVANSTIRKSLHPKVWVVVNGEEVEMNLEVFANLRYEVSRALSQINRYGCT</sequence>
<accession>A0A915PJ76</accession>
<dbReference type="AlphaFoldDB" id="A0A915PJ76"/>
<dbReference type="Proteomes" id="UP000887581">
    <property type="component" value="Unplaced"/>
</dbReference>
<evidence type="ECO:0000313" key="1">
    <source>
        <dbReference type="Proteomes" id="UP000887581"/>
    </source>
</evidence>
<keyword evidence="1" id="KW-1185">Reference proteome</keyword>
<dbReference type="WBParaSite" id="sdigi.contig1047.g10141.t1">
    <property type="protein sequence ID" value="sdigi.contig1047.g10141.t1"/>
    <property type="gene ID" value="sdigi.contig1047.g10141"/>
</dbReference>
<organism evidence="1 2">
    <name type="scientific">Setaria digitata</name>
    <dbReference type="NCBI Taxonomy" id="48799"/>
    <lineage>
        <taxon>Eukaryota</taxon>
        <taxon>Metazoa</taxon>
        <taxon>Ecdysozoa</taxon>
        <taxon>Nematoda</taxon>
        <taxon>Chromadorea</taxon>
        <taxon>Rhabditida</taxon>
        <taxon>Spirurina</taxon>
        <taxon>Spiruromorpha</taxon>
        <taxon>Filarioidea</taxon>
        <taxon>Setariidae</taxon>
        <taxon>Setaria</taxon>
    </lineage>
</organism>
<reference evidence="2" key="1">
    <citation type="submission" date="2022-11" db="UniProtKB">
        <authorList>
            <consortium name="WormBaseParasite"/>
        </authorList>
    </citation>
    <scope>IDENTIFICATION</scope>
</reference>
<proteinExistence type="predicted"/>
<protein>
    <submittedName>
        <fullName evidence="2">Uncharacterized protein</fullName>
    </submittedName>
</protein>